<dbReference type="GO" id="GO:0005524">
    <property type="term" value="F:ATP binding"/>
    <property type="evidence" value="ECO:0007669"/>
    <property type="project" value="InterPro"/>
</dbReference>
<dbReference type="GO" id="GO:0004252">
    <property type="term" value="F:serine-type endopeptidase activity"/>
    <property type="evidence" value="ECO:0007669"/>
    <property type="project" value="InterPro"/>
</dbReference>
<dbReference type="Pfam" id="PF20339">
    <property type="entry name" value="DUF6634"/>
    <property type="match status" value="1"/>
</dbReference>
<feature type="region of interest" description="Disordered" evidence="1">
    <location>
        <begin position="36"/>
        <end position="55"/>
    </location>
</feature>
<dbReference type="GO" id="GO:0016887">
    <property type="term" value="F:ATP hydrolysis activity"/>
    <property type="evidence" value="ECO:0007669"/>
    <property type="project" value="InterPro"/>
</dbReference>
<comment type="caution">
    <text evidence="3">The sequence shown here is derived from an EMBL/GenBank/DDBJ whole genome shotgun (WGS) entry which is preliminary data.</text>
</comment>
<dbReference type="InterPro" id="IPR046574">
    <property type="entry name" value="DUF6634"/>
</dbReference>
<dbReference type="PANTHER" id="PTHR43718:SF2">
    <property type="entry name" value="LON PROTEASE HOMOLOG, MITOCHONDRIAL"/>
    <property type="match status" value="1"/>
</dbReference>
<feature type="compositionally biased region" description="Low complexity" evidence="1">
    <location>
        <begin position="335"/>
        <end position="349"/>
    </location>
</feature>
<keyword evidence="4" id="KW-1185">Reference proteome</keyword>
<dbReference type="Pfam" id="PF00004">
    <property type="entry name" value="AAA"/>
    <property type="match status" value="1"/>
</dbReference>
<dbReference type="AlphaFoldDB" id="A0AAQ0KJT5"/>
<name>A0AAQ0KJT5_PARVE</name>
<dbReference type="PANTHER" id="PTHR43718">
    <property type="entry name" value="LON PROTEASE"/>
    <property type="match status" value="1"/>
</dbReference>
<protein>
    <submittedName>
        <fullName evidence="3">ATPase family protein associated with various cellular activities (AAA)</fullName>
    </submittedName>
</protein>
<dbReference type="GO" id="GO:0004176">
    <property type="term" value="F:ATP-dependent peptidase activity"/>
    <property type="evidence" value="ECO:0007669"/>
    <property type="project" value="InterPro"/>
</dbReference>
<dbReference type="SUPFAM" id="SSF52540">
    <property type="entry name" value="P-loop containing nucleoside triphosphate hydrolases"/>
    <property type="match status" value="1"/>
</dbReference>
<evidence type="ECO:0000313" key="3">
    <source>
        <dbReference type="EMBL" id="REG34054.1"/>
    </source>
</evidence>
<evidence type="ECO:0000259" key="2">
    <source>
        <dbReference type="Pfam" id="PF00004"/>
    </source>
</evidence>
<dbReference type="InterPro" id="IPR003959">
    <property type="entry name" value="ATPase_AAA_core"/>
</dbReference>
<feature type="region of interest" description="Disordered" evidence="1">
    <location>
        <begin position="327"/>
        <end position="357"/>
    </location>
</feature>
<dbReference type="InterPro" id="IPR027065">
    <property type="entry name" value="Lon_Prtase"/>
</dbReference>
<dbReference type="Proteomes" id="UP000256794">
    <property type="component" value="Unassembled WGS sequence"/>
</dbReference>
<accession>A0AAQ0KJT5</accession>
<dbReference type="GO" id="GO:0006515">
    <property type="term" value="P:protein quality control for misfolded or incompletely synthesized proteins"/>
    <property type="evidence" value="ECO:0007669"/>
    <property type="project" value="TreeGrafter"/>
</dbReference>
<feature type="domain" description="ATPase AAA-type core" evidence="2">
    <location>
        <begin position="160"/>
        <end position="300"/>
    </location>
</feature>
<organism evidence="3 4">
    <name type="scientific">Paracoccus versutus</name>
    <name type="common">Thiobacillus versutus</name>
    <dbReference type="NCBI Taxonomy" id="34007"/>
    <lineage>
        <taxon>Bacteria</taxon>
        <taxon>Pseudomonadati</taxon>
        <taxon>Pseudomonadota</taxon>
        <taxon>Alphaproteobacteria</taxon>
        <taxon>Rhodobacterales</taxon>
        <taxon>Paracoccaceae</taxon>
        <taxon>Paracoccus</taxon>
    </lineage>
</organism>
<sequence>MSTIPFIETRTFSPNEGRFELEDRFKRHLRKLRCKRIPPERLAPPDDVDAPSESPGMDLMDIIGISADDAARIRRRVKRILELRKAATGLEHLKSDDRARLDTVKNGVRLISIPSEHRADELAAALHEDMPWMAPATEVVWHAARRSVREGWPGLRVPPLLLDGPPGIGKSHWARRFGELLSVPTAVIEATGENVSFGVVGSQRGWGGSCPGRLIETVLQSRVANPVMVVDEVEKAGTAVSMKGHAFGLAEALLPLLEPLTATRWSCPYYQVKFDMSWVMWVLTSNDHRRLPEPLLSRCPPIPLRPLTLAELQGFVRREGVKRTLSETAGDLRGPLPSLPSAASPQPAGRHAHAAARRRSGTAAGSALIRHVHPCSYRRSAMKLSPEDRAWIDQALQAIAAVEAGPSEADIAHAPVLSDWKPLISPLEHVMLWSEVIGHPILGNSSITTSQLIAINPGAGWARTVSRWYQLAQPVAVIDAVLAKNLGLKNPTAAAIKFAIPGFITLDEMATLDEILTENIARIRKIDAADRAASGRAAAAEVRIGPIPKPIRWRRRRGTPWRCWIIWGSRGPPSSARHAAGCWPWPWRRWCPSAWRAYASTMLARCFSARACFASAPT</sequence>
<gene>
    <name evidence="3" type="ORF">ATH84_104018</name>
</gene>
<dbReference type="EMBL" id="QUMX01000040">
    <property type="protein sequence ID" value="REG34054.1"/>
    <property type="molecule type" value="Genomic_DNA"/>
</dbReference>
<dbReference type="InterPro" id="IPR027417">
    <property type="entry name" value="P-loop_NTPase"/>
</dbReference>
<evidence type="ECO:0000256" key="1">
    <source>
        <dbReference type="SAM" id="MobiDB-lite"/>
    </source>
</evidence>
<evidence type="ECO:0000313" key="4">
    <source>
        <dbReference type="Proteomes" id="UP000256794"/>
    </source>
</evidence>
<proteinExistence type="predicted"/>
<reference evidence="3 4" key="1">
    <citation type="submission" date="2018-08" db="EMBL/GenBank/DDBJ databases">
        <title>Genomic Encyclopedia of Archaeal and Bacterial Type Strains, Phase II (KMG-II): from individual species to whole genera.</title>
        <authorList>
            <person name="Goeker M."/>
        </authorList>
    </citation>
    <scope>NUCLEOTIDE SEQUENCE [LARGE SCALE GENOMIC DNA]</scope>
    <source>
        <strain evidence="3 4">DSM 582</strain>
    </source>
</reference>
<dbReference type="Gene3D" id="3.40.50.300">
    <property type="entry name" value="P-loop containing nucleotide triphosphate hydrolases"/>
    <property type="match status" value="1"/>
</dbReference>